<keyword evidence="5" id="KW-0812">Transmembrane</keyword>
<dbReference type="InterPro" id="IPR008983">
    <property type="entry name" value="Tumour_necrosis_fac-like_dom"/>
</dbReference>
<dbReference type="PANTHER" id="PTHR22923:SF116">
    <property type="entry name" value="C1Q DOMAIN-CONTAINING PROTEIN"/>
    <property type="match status" value="1"/>
</dbReference>
<dbReference type="SMART" id="SM00110">
    <property type="entry name" value="C1Q"/>
    <property type="match status" value="1"/>
</dbReference>
<organism evidence="7 8">
    <name type="scientific">Paralvinella palmiformis</name>
    <dbReference type="NCBI Taxonomy" id="53620"/>
    <lineage>
        <taxon>Eukaryota</taxon>
        <taxon>Metazoa</taxon>
        <taxon>Spiralia</taxon>
        <taxon>Lophotrochozoa</taxon>
        <taxon>Annelida</taxon>
        <taxon>Polychaeta</taxon>
        <taxon>Sedentaria</taxon>
        <taxon>Canalipalpata</taxon>
        <taxon>Terebellida</taxon>
        <taxon>Terebelliformia</taxon>
        <taxon>Alvinellidae</taxon>
        <taxon>Paralvinella</taxon>
    </lineage>
</organism>
<protein>
    <recommendedName>
        <fullName evidence="6">C1q domain-containing protein</fullName>
    </recommendedName>
</protein>
<evidence type="ECO:0000256" key="4">
    <source>
        <dbReference type="SAM" id="MobiDB-lite"/>
    </source>
</evidence>
<accession>A0AAD9MPX8</accession>
<feature type="region of interest" description="Disordered" evidence="4">
    <location>
        <begin position="1"/>
        <end position="23"/>
    </location>
</feature>
<dbReference type="PROSITE" id="PS50871">
    <property type="entry name" value="C1Q"/>
    <property type="match status" value="1"/>
</dbReference>
<feature type="domain" description="C1q" evidence="6">
    <location>
        <begin position="106"/>
        <end position="245"/>
    </location>
</feature>
<keyword evidence="2" id="KW-0964">Secreted</keyword>
<evidence type="ECO:0000259" key="6">
    <source>
        <dbReference type="PROSITE" id="PS50871"/>
    </source>
</evidence>
<dbReference type="SUPFAM" id="SSF49842">
    <property type="entry name" value="TNF-like"/>
    <property type="match status" value="1"/>
</dbReference>
<feature type="compositionally biased region" description="Acidic residues" evidence="4">
    <location>
        <begin position="1"/>
        <end position="11"/>
    </location>
</feature>
<keyword evidence="5" id="KW-1133">Transmembrane helix</keyword>
<evidence type="ECO:0000313" key="7">
    <source>
        <dbReference type="EMBL" id="KAK2139838.1"/>
    </source>
</evidence>
<dbReference type="AlphaFoldDB" id="A0AAD9MPX8"/>
<feature type="transmembrane region" description="Helical" evidence="5">
    <location>
        <begin position="75"/>
        <end position="98"/>
    </location>
</feature>
<evidence type="ECO:0000256" key="1">
    <source>
        <dbReference type="ARBA" id="ARBA00004613"/>
    </source>
</evidence>
<keyword evidence="5" id="KW-0472">Membrane</keyword>
<sequence length="245" mass="26295">MSSYETPEDGYTELSGPKSVSKDEDKAYTTLEVVNTRRAMPVLPPIPTSINIATAERVRASEPNGSRKFISGRCIFVLTVILAILVLANTAAVCYLLYRMESTDSVPDIRVAFYARTGELSGATDEHIVIKFDDVDLNVGDAYDCDCGKFKAPADGIYSISYEVLASDACGTDNVCVSLFVDDHVVSITCSEYAASGGAAVTLELAAKSEVWVAIHSGAPCRKIYGGSGFFNKFSGHLVSKRTLS</sequence>
<gene>
    <name evidence="7" type="ORF">LSH36_1591g00015</name>
</gene>
<dbReference type="Gene3D" id="2.60.120.40">
    <property type="match status" value="1"/>
</dbReference>
<evidence type="ECO:0000313" key="8">
    <source>
        <dbReference type="Proteomes" id="UP001208570"/>
    </source>
</evidence>
<reference evidence="7" key="1">
    <citation type="journal article" date="2023" name="Mol. Biol. Evol.">
        <title>Third-Generation Sequencing Reveals the Adaptive Role of the Epigenome in Three Deep-Sea Polychaetes.</title>
        <authorList>
            <person name="Perez M."/>
            <person name="Aroh O."/>
            <person name="Sun Y."/>
            <person name="Lan Y."/>
            <person name="Juniper S.K."/>
            <person name="Young C.R."/>
            <person name="Angers B."/>
            <person name="Qian P.Y."/>
        </authorList>
    </citation>
    <scope>NUCLEOTIDE SEQUENCE</scope>
    <source>
        <strain evidence="7">P08H-3</strain>
    </source>
</reference>
<comment type="caution">
    <text evidence="7">The sequence shown here is derived from an EMBL/GenBank/DDBJ whole genome shotgun (WGS) entry which is preliminary data.</text>
</comment>
<dbReference type="InterPro" id="IPR050822">
    <property type="entry name" value="Cerebellin_Synaptic_Org"/>
</dbReference>
<dbReference type="Pfam" id="PF00386">
    <property type="entry name" value="C1q"/>
    <property type="match status" value="1"/>
</dbReference>
<keyword evidence="3" id="KW-0732">Signal</keyword>
<proteinExistence type="predicted"/>
<evidence type="ECO:0000256" key="5">
    <source>
        <dbReference type="SAM" id="Phobius"/>
    </source>
</evidence>
<dbReference type="PANTHER" id="PTHR22923">
    <property type="entry name" value="CEREBELLIN-RELATED"/>
    <property type="match status" value="1"/>
</dbReference>
<comment type="subcellular location">
    <subcellularLocation>
        <location evidence="1">Secreted</location>
    </subcellularLocation>
</comment>
<dbReference type="GO" id="GO:0005576">
    <property type="term" value="C:extracellular region"/>
    <property type="evidence" value="ECO:0007669"/>
    <property type="project" value="UniProtKB-SubCell"/>
</dbReference>
<keyword evidence="8" id="KW-1185">Reference proteome</keyword>
<name>A0AAD9MPX8_9ANNE</name>
<evidence type="ECO:0000256" key="3">
    <source>
        <dbReference type="ARBA" id="ARBA00022729"/>
    </source>
</evidence>
<dbReference type="InterPro" id="IPR001073">
    <property type="entry name" value="C1q_dom"/>
</dbReference>
<dbReference type="Proteomes" id="UP001208570">
    <property type="component" value="Unassembled WGS sequence"/>
</dbReference>
<dbReference type="PRINTS" id="PR00007">
    <property type="entry name" value="COMPLEMNTC1Q"/>
</dbReference>
<evidence type="ECO:0000256" key="2">
    <source>
        <dbReference type="ARBA" id="ARBA00022525"/>
    </source>
</evidence>
<dbReference type="EMBL" id="JAODUP010001590">
    <property type="protein sequence ID" value="KAK2139838.1"/>
    <property type="molecule type" value="Genomic_DNA"/>
</dbReference>